<dbReference type="Proteomes" id="UP001234989">
    <property type="component" value="Chromosome 3"/>
</dbReference>
<gene>
    <name evidence="2" type="ORF">MTR67_012380</name>
</gene>
<dbReference type="EMBL" id="CP133614">
    <property type="protein sequence ID" value="WMV18995.1"/>
    <property type="molecule type" value="Genomic_DNA"/>
</dbReference>
<dbReference type="InterPro" id="IPR046796">
    <property type="entry name" value="Transposase_32_dom"/>
</dbReference>
<reference evidence="2" key="1">
    <citation type="submission" date="2023-08" db="EMBL/GenBank/DDBJ databases">
        <title>A de novo genome assembly of Solanum verrucosum Schlechtendal, a Mexican diploid species geographically isolated from the other diploid A-genome species in potato relatives.</title>
        <authorList>
            <person name="Hosaka K."/>
        </authorList>
    </citation>
    <scope>NUCLEOTIDE SEQUENCE</scope>
    <source>
        <tissue evidence="2">Young leaves</tissue>
    </source>
</reference>
<dbReference type="AlphaFoldDB" id="A0AAF0QB84"/>
<evidence type="ECO:0000259" key="1">
    <source>
        <dbReference type="Pfam" id="PF20167"/>
    </source>
</evidence>
<feature type="domain" description="Putative plant transposon protein" evidence="1">
    <location>
        <begin position="95"/>
        <end position="153"/>
    </location>
</feature>
<dbReference type="PANTHER" id="PTHR33180">
    <property type="entry name" value="PHOTOSYSTEM II CP43 REACTION CENTER PROTEIN"/>
    <property type="match status" value="1"/>
</dbReference>
<dbReference type="Pfam" id="PF20167">
    <property type="entry name" value="Transposase_32"/>
    <property type="match status" value="1"/>
</dbReference>
<protein>
    <recommendedName>
        <fullName evidence="1">Putative plant transposon protein domain-containing protein</fullName>
    </recommendedName>
</protein>
<organism evidence="2 3">
    <name type="scientific">Solanum verrucosum</name>
    <dbReference type="NCBI Taxonomy" id="315347"/>
    <lineage>
        <taxon>Eukaryota</taxon>
        <taxon>Viridiplantae</taxon>
        <taxon>Streptophyta</taxon>
        <taxon>Embryophyta</taxon>
        <taxon>Tracheophyta</taxon>
        <taxon>Spermatophyta</taxon>
        <taxon>Magnoliopsida</taxon>
        <taxon>eudicotyledons</taxon>
        <taxon>Gunneridae</taxon>
        <taxon>Pentapetalae</taxon>
        <taxon>asterids</taxon>
        <taxon>lamiids</taxon>
        <taxon>Solanales</taxon>
        <taxon>Solanaceae</taxon>
        <taxon>Solanoideae</taxon>
        <taxon>Solaneae</taxon>
        <taxon>Solanum</taxon>
    </lineage>
</organism>
<name>A0AAF0QB84_SOLVR</name>
<accession>A0AAF0QB84</accession>
<proteinExistence type="predicted"/>
<evidence type="ECO:0000313" key="3">
    <source>
        <dbReference type="Proteomes" id="UP001234989"/>
    </source>
</evidence>
<dbReference type="PANTHER" id="PTHR33180:SF31">
    <property type="entry name" value="POLYPROTEIN PROTEIN"/>
    <property type="match status" value="1"/>
</dbReference>
<sequence>MLKATGLRTILEENNLSIDRVMDKYPEVWNTIKFHKFMIFTRPQGAYIPSWIREFYVECGKLVPMGKNKVNSFAPVDHVMVRGRKVKCNSTDINENESILQHPKDALLGCIIDRDRLNLGLIIEKEIAMRAKKNKSSFPFPMLIMELCRCARVLLVEKTDVEVTPISSTDIRRIEAEYTRHEAERRRAAPVETSLIVDVEMLQTDISPPTQAGEPPGTLGISTYVPSSFVATTYTVTVIVSRPSLTQAMLFKRDHLAQSADERASQSGHQSEDVSALRADVDSLRWDVYELKSTDFSMFLGTMDLFEVPSIELPTIHEIPPATITRDAGMADEYAESDAPGTDEEELSTREAAIYDDLEDLEGTMV</sequence>
<keyword evidence="3" id="KW-1185">Reference proteome</keyword>
<evidence type="ECO:0000313" key="2">
    <source>
        <dbReference type="EMBL" id="WMV18995.1"/>
    </source>
</evidence>